<dbReference type="InterPro" id="IPR011059">
    <property type="entry name" value="Metal-dep_hydrolase_composite"/>
</dbReference>
<protein>
    <submittedName>
        <fullName evidence="2">Amidohydrolase</fullName>
    </submittedName>
</protein>
<dbReference type="SUPFAM" id="SSF51556">
    <property type="entry name" value="Metallo-dependent hydrolases"/>
    <property type="match status" value="1"/>
</dbReference>
<dbReference type="PANTHER" id="PTHR22642:SF21">
    <property type="entry name" value="PERIPLASMIC PROTEIN"/>
    <property type="match status" value="1"/>
</dbReference>
<sequence>MDAGKFVQRFGGRVHPPRGDSADREELMEMMRHRIVPAWTWIATGCLAAMLAPGSGPGARAAVPPAEMILMNGKIITLNRQSLVAQAVAIQQGKVVAVGSDDAIHQYMGHATRVIDLHGRTVIPGLIDSHMHALRQGLTYDDELHWQTVSSLAQGLRMIRDRAARTPPGTWIVVAGGWHESQFAEDRKPTREEIEAISPDHPIWVQHMYDDAIMNTTGIKALGLTAETPDPFLGKVLKDPSGQPTGVVTGFGGVNTFYLKIPRPPLEGQIAGTRDWFRELNRLGLTGFGDVAGAGMFWPENYQAVTALHDRGELTLRVRWYMQPNRPGGELDVIKRFVTAVRPGSGDDWLRPIGVGEQVLASSFDGDAFAPLPPQFSQKALDDWRAAVRMIIESGWRFQVHTTRNHSAEQLLPAIEEINREIPVANRRLGFAHLEDVTPDTVRRIKALGGGITVQDRLVYTGAEVARNWPEEVARKAPPMKTMLAIGVPMGGGTDSTRTAPYNPFVSLWWIVTGKTVAGHVIRGPEERLSRLQALRVYTLGSAWFNLDEDKAGSIEPGKYADLAVLSADYLTVPVDQIKDLVSVLTIVGGRTVYAAGDYKALALR</sequence>
<dbReference type="Pfam" id="PF07969">
    <property type="entry name" value="Amidohydro_3"/>
    <property type="match status" value="1"/>
</dbReference>
<evidence type="ECO:0000313" key="3">
    <source>
        <dbReference type="Proteomes" id="UP000320393"/>
    </source>
</evidence>
<dbReference type="Proteomes" id="UP000320393">
    <property type="component" value="Unassembled WGS sequence"/>
</dbReference>
<dbReference type="Gene3D" id="3.20.20.140">
    <property type="entry name" value="Metal-dependent hydrolases"/>
    <property type="match status" value="1"/>
</dbReference>
<evidence type="ECO:0000313" key="2">
    <source>
        <dbReference type="EMBL" id="TMJ15555.1"/>
    </source>
</evidence>
<gene>
    <name evidence="2" type="ORF">E6H02_01800</name>
</gene>
<dbReference type="InterPro" id="IPR032466">
    <property type="entry name" value="Metal_Hydrolase"/>
</dbReference>
<evidence type="ECO:0000259" key="1">
    <source>
        <dbReference type="Pfam" id="PF07969"/>
    </source>
</evidence>
<dbReference type="SUPFAM" id="SSF51338">
    <property type="entry name" value="Composite domain of metallo-dependent hydrolases"/>
    <property type="match status" value="1"/>
</dbReference>
<dbReference type="EMBL" id="VBAM01000052">
    <property type="protein sequence ID" value="TMJ15555.1"/>
    <property type="molecule type" value="Genomic_DNA"/>
</dbReference>
<dbReference type="InterPro" id="IPR013108">
    <property type="entry name" value="Amidohydro_3"/>
</dbReference>
<dbReference type="GO" id="GO:0016810">
    <property type="term" value="F:hydrolase activity, acting on carbon-nitrogen (but not peptide) bonds"/>
    <property type="evidence" value="ECO:0007669"/>
    <property type="project" value="InterPro"/>
</dbReference>
<dbReference type="AlphaFoldDB" id="A0A537M5Q7"/>
<dbReference type="InterPro" id="IPR033932">
    <property type="entry name" value="YtcJ-like"/>
</dbReference>
<dbReference type="CDD" id="cd01300">
    <property type="entry name" value="YtcJ_like"/>
    <property type="match status" value="1"/>
</dbReference>
<reference evidence="2 3" key="1">
    <citation type="journal article" date="2019" name="Nat. Microbiol.">
        <title>Mediterranean grassland soil C-N compound turnover is dependent on rainfall and depth, and is mediated by genomically divergent microorganisms.</title>
        <authorList>
            <person name="Diamond S."/>
            <person name="Andeer P.F."/>
            <person name="Li Z."/>
            <person name="Crits-Christoph A."/>
            <person name="Burstein D."/>
            <person name="Anantharaman K."/>
            <person name="Lane K.R."/>
            <person name="Thomas B.C."/>
            <person name="Pan C."/>
            <person name="Northen T.R."/>
            <person name="Banfield J.F."/>
        </authorList>
    </citation>
    <scope>NUCLEOTIDE SEQUENCE [LARGE SCALE GENOMIC DNA]</scope>
    <source>
        <strain evidence="2">NP_5</strain>
    </source>
</reference>
<proteinExistence type="predicted"/>
<comment type="caution">
    <text evidence="2">The sequence shown here is derived from an EMBL/GenBank/DDBJ whole genome shotgun (WGS) entry which is preliminary data.</text>
</comment>
<name>A0A537M5Q7_9BACT</name>
<dbReference type="PANTHER" id="PTHR22642">
    <property type="entry name" value="IMIDAZOLONEPROPIONASE"/>
    <property type="match status" value="1"/>
</dbReference>
<feature type="domain" description="Amidohydrolase 3" evidence="1">
    <location>
        <begin position="113"/>
        <end position="594"/>
    </location>
</feature>
<accession>A0A537M5Q7</accession>
<dbReference type="Gene3D" id="3.10.310.70">
    <property type="match status" value="1"/>
</dbReference>
<dbReference type="Gene3D" id="2.30.40.10">
    <property type="entry name" value="Urease, subunit C, domain 1"/>
    <property type="match status" value="1"/>
</dbReference>
<organism evidence="2 3">
    <name type="scientific">Candidatus Segetimicrobium genomatis</name>
    <dbReference type="NCBI Taxonomy" id="2569760"/>
    <lineage>
        <taxon>Bacteria</taxon>
        <taxon>Bacillati</taxon>
        <taxon>Candidatus Sysuimicrobiota</taxon>
        <taxon>Candidatus Sysuimicrobiia</taxon>
        <taxon>Candidatus Sysuimicrobiales</taxon>
        <taxon>Candidatus Segetimicrobiaceae</taxon>
        <taxon>Candidatus Segetimicrobium</taxon>
    </lineage>
</organism>
<keyword evidence="2" id="KW-0378">Hydrolase</keyword>